<accession>F0WKP8</accession>
<keyword evidence="1" id="KW-1133">Transmembrane helix</keyword>
<keyword evidence="1" id="KW-0812">Transmembrane</keyword>
<dbReference type="HOGENOM" id="CLU_2175772_0_0_1"/>
<feature type="transmembrane region" description="Helical" evidence="1">
    <location>
        <begin position="90"/>
        <end position="107"/>
    </location>
</feature>
<feature type="transmembrane region" description="Helical" evidence="1">
    <location>
        <begin position="64"/>
        <end position="84"/>
    </location>
</feature>
<gene>
    <name evidence="2" type="primary">AlNc14C136G7088</name>
    <name evidence="2" type="ORF">ALNC14_079980</name>
</gene>
<evidence type="ECO:0000256" key="1">
    <source>
        <dbReference type="SAM" id="Phobius"/>
    </source>
</evidence>
<name>F0WKP8_9STRA</name>
<dbReference type="AlphaFoldDB" id="F0WKP8"/>
<dbReference type="EMBL" id="FR824181">
    <property type="protein sequence ID" value="CCA21855.1"/>
    <property type="molecule type" value="Genomic_DNA"/>
</dbReference>
<reference evidence="2" key="2">
    <citation type="submission" date="2011-02" db="EMBL/GenBank/DDBJ databases">
        <authorList>
            <person name="MacLean D."/>
        </authorList>
    </citation>
    <scope>NUCLEOTIDE SEQUENCE</scope>
</reference>
<keyword evidence="1" id="KW-0472">Membrane</keyword>
<evidence type="ECO:0000313" key="2">
    <source>
        <dbReference type="EMBL" id="CCA21855.1"/>
    </source>
</evidence>
<sequence>MIIHKMLGFYTGSSQLKIVIEFTEVHRTKHHIPFQHHKTCVTNCSLYGRNLTTFKQATSVHMNYFCAIAASTILMLIQCLDAYIMTLRSLSIYLVTLALSVHFLIPTSESQSLDL</sequence>
<organism evidence="2">
    <name type="scientific">Albugo laibachii Nc14</name>
    <dbReference type="NCBI Taxonomy" id="890382"/>
    <lineage>
        <taxon>Eukaryota</taxon>
        <taxon>Sar</taxon>
        <taxon>Stramenopiles</taxon>
        <taxon>Oomycota</taxon>
        <taxon>Peronosporomycetes</taxon>
        <taxon>Albuginales</taxon>
        <taxon>Albuginaceae</taxon>
        <taxon>Albugo</taxon>
    </lineage>
</organism>
<protein>
    <submittedName>
        <fullName evidence="2">AlNc14C136G7088 protein</fullName>
    </submittedName>
</protein>
<reference evidence="2" key="1">
    <citation type="journal article" date="2011" name="PLoS Biol.">
        <title>Gene gain and loss during evolution of obligate parasitism in the white rust pathogen of Arabidopsis thaliana.</title>
        <authorList>
            <person name="Kemen E."/>
            <person name="Gardiner A."/>
            <person name="Schultz-Larsen T."/>
            <person name="Kemen A.C."/>
            <person name="Balmuth A.L."/>
            <person name="Robert-Seilaniantz A."/>
            <person name="Bailey K."/>
            <person name="Holub E."/>
            <person name="Studholme D.J."/>
            <person name="Maclean D."/>
            <person name="Jones J.D."/>
        </authorList>
    </citation>
    <scope>NUCLEOTIDE SEQUENCE</scope>
</reference>
<proteinExistence type="predicted"/>